<dbReference type="EMBL" id="JAACNO010001350">
    <property type="protein sequence ID" value="KAF4141386.1"/>
    <property type="molecule type" value="Genomic_DNA"/>
</dbReference>
<reference evidence="1" key="1">
    <citation type="submission" date="2020-03" db="EMBL/GenBank/DDBJ databases">
        <title>Hybrid Assembly of Korean Phytophthora infestans isolates.</title>
        <authorList>
            <person name="Prokchorchik M."/>
            <person name="Lee Y."/>
            <person name="Seo J."/>
            <person name="Cho J.-H."/>
            <person name="Park Y.-E."/>
            <person name="Jang D.-C."/>
            <person name="Im J.-S."/>
            <person name="Choi J.-G."/>
            <person name="Park H.-J."/>
            <person name="Lee G.-B."/>
            <person name="Lee Y.-G."/>
            <person name="Hong S.-Y."/>
            <person name="Cho K."/>
            <person name="Sohn K.H."/>
        </authorList>
    </citation>
    <scope>NUCLEOTIDE SEQUENCE</scope>
    <source>
        <strain evidence="1">KR_2_A2</strain>
    </source>
</reference>
<protein>
    <submittedName>
        <fullName evidence="1">Uncharacterized protein</fullName>
    </submittedName>
</protein>
<organism evidence="1 2">
    <name type="scientific">Phytophthora infestans</name>
    <name type="common">Potato late blight agent</name>
    <name type="synonym">Botrytis infestans</name>
    <dbReference type="NCBI Taxonomy" id="4787"/>
    <lineage>
        <taxon>Eukaryota</taxon>
        <taxon>Sar</taxon>
        <taxon>Stramenopiles</taxon>
        <taxon>Oomycota</taxon>
        <taxon>Peronosporomycetes</taxon>
        <taxon>Peronosporales</taxon>
        <taxon>Peronosporaceae</taxon>
        <taxon>Phytophthora</taxon>
    </lineage>
</organism>
<accession>A0A8S9UL38</accession>
<dbReference type="AlphaFoldDB" id="A0A8S9UL38"/>
<comment type="caution">
    <text evidence="1">The sequence shown here is derived from an EMBL/GenBank/DDBJ whole genome shotgun (WGS) entry which is preliminary data.</text>
</comment>
<sequence length="131" mass="14652">MTAELDIEGSLKEAASTQPSTLTSLNCAAKRAQFNFEGTPEEAASNYFSESPAFPELSPIKDMLLSEIEPRIKARQSTLASLQRNQIWDFVMDAHSLAREKLTEEMQQHFCASSDFTEFSAAEEEATMHKE</sequence>
<dbReference type="Proteomes" id="UP000704712">
    <property type="component" value="Unassembled WGS sequence"/>
</dbReference>
<gene>
    <name evidence="1" type="ORF">GN958_ATG09357</name>
</gene>
<evidence type="ECO:0000313" key="2">
    <source>
        <dbReference type="Proteomes" id="UP000704712"/>
    </source>
</evidence>
<evidence type="ECO:0000313" key="1">
    <source>
        <dbReference type="EMBL" id="KAF4141386.1"/>
    </source>
</evidence>
<name>A0A8S9UL38_PHYIN</name>
<proteinExistence type="predicted"/>